<organism evidence="1 3">
    <name type="scientific">Pyrodictium delaneyi</name>
    <dbReference type="NCBI Taxonomy" id="1273541"/>
    <lineage>
        <taxon>Archaea</taxon>
        <taxon>Thermoproteota</taxon>
        <taxon>Thermoprotei</taxon>
        <taxon>Desulfurococcales</taxon>
        <taxon>Pyrodictiaceae</taxon>
        <taxon>Pyrodictium</taxon>
    </lineage>
</organism>
<protein>
    <submittedName>
        <fullName evidence="1">Uncharacterized protein</fullName>
    </submittedName>
</protein>
<evidence type="ECO:0000313" key="2">
    <source>
        <dbReference type="EMBL" id="OWJ55140.1"/>
    </source>
</evidence>
<dbReference type="EMBL" id="NCQP01000002">
    <property type="protein sequence ID" value="OWJ55140.1"/>
    <property type="molecule type" value="Genomic_DNA"/>
</dbReference>
<dbReference type="Proteomes" id="UP000058613">
    <property type="component" value="Chromosome"/>
</dbReference>
<evidence type="ECO:0000313" key="4">
    <source>
        <dbReference type="Proteomes" id="UP000196694"/>
    </source>
</evidence>
<dbReference type="KEGG" id="pdl:Pyrde_1579"/>
<sequence>MSATPIVDIAKLAGTGIEEARKTIEAERFYIRVYALPRPRLRIRSPKKRIIDVDEGKLARLEYALIRSILEAASKGSKPSFKDFAELAGDYKAAAAYIAALWRAGLVEFDDASKAAEIYAAAVSLSQKGYERKIARALDATFTIKTDKLAELPADQLLCIRREGKIYCRYIVSNTARSQAKAQVRALSDTLAS</sequence>
<evidence type="ECO:0000313" key="3">
    <source>
        <dbReference type="Proteomes" id="UP000058613"/>
    </source>
</evidence>
<gene>
    <name evidence="2" type="ORF">Pdsh_05525</name>
    <name evidence="1" type="ORF">Pyrde_1579</name>
</gene>
<dbReference type="STRING" id="1273541.Pyrde_1579"/>
<dbReference type="AlphaFoldDB" id="A0A0P0N5P5"/>
<dbReference type="RefSeq" id="WP_055409743.1">
    <property type="nucleotide sequence ID" value="NZ_CP013011.1"/>
</dbReference>
<dbReference type="EMBL" id="CP013011">
    <property type="protein sequence ID" value="ALL01622.1"/>
    <property type="molecule type" value="Genomic_DNA"/>
</dbReference>
<dbReference type="OrthoDB" id="15303at2157"/>
<evidence type="ECO:0000313" key="1">
    <source>
        <dbReference type="EMBL" id="ALL01622.1"/>
    </source>
</evidence>
<keyword evidence="4" id="KW-1185">Reference proteome</keyword>
<reference evidence="1 3" key="1">
    <citation type="submission" date="2015-10" db="EMBL/GenBank/DDBJ databases">
        <title>Complete genome sequence of hyperthermophilic archaeon Pyrodictium delaneyi Su06.</title>
        <authorList>
            <person name="Jung J.-H."/>
            <person name="Lin J."/>
            <person name="Holden J.F."/>
            <person name="Park C.-S."/>
        </authorList>
    </citation>
    <scope>NUCLEOTIDE SEQUENCE [LARGE SCALE GENOMIC DNA]</scope>
    <source>
        <strain evidence="1 3">Su06</strain>
    </source>
</reference>
<name>A0A0P0N5P5_9CREN</name>
<dbReference type="Proteomes" id="UP000196694">
    <property type="component" value="Unassembled WGS sequence"/>
</dbReference>
<dbReference type="GeneID" id="26099918"/>
<proteinExistence type="predicted"/>
<accession>A0A0P0N5P5</accession>
<reference evidence="2 4" key="2">
    <citation type="submission" date="2017-05" db="EMBL/GenBank/DDBJ databases">
        <title>The draft genome of the hyperthermophilic archaeon 'Pyrodictium delaneyi strain Hulk', an iron and nitrate reducer, reveals the capacity for sulfate reduction.</title>
        <authorList>
            <person name="Demey L.M."/>
            <person name="Miller C."/>
            <person name="Manzella M."/>
            <person name="Reguera G."/>
            <person name="Kashefi K."/>
        </authorList>
    </citation>
    <scope>NUCLEOTIDE SEQUENCE [LARGE SCALE GENOMIC DNA]</scope>
    <source>
        <strain evidence="2 4">Hulk</strain>
    </source>
</reference>